<comment type="caution">
    <text evidence="4">The sequence shown here is derived from an EMBL/GenBank/DDBJ whole genome shotgun (WGS) entry which is preliminary data.</text>
</comment>
<evidence type="ECO:0000313" key="5">
    <source>
        <dbReference type="Proteomes" id="UP001474421"/>
    </source>
</evidence>
<feature type="compositionally biased region" description="Pro residues" evidence="2">
    <location>
        <begin position="226"/>
        <end position="236"/>
    </location>
</feature>
<proteinExistence type="inferred from homology"/>
<feature type="region of interest" description="Disordered" evidence="2">
    <location>
        <begin position="164"/>
        <end position="293"/>
    </location>
</feature>
<feature type="region of interest" description="Disordered" evidence="2">
    <location>
        <begin position="308"/>
        <end position="393"/>
    </location>
</feature>
<dbReference type="AlphaFoldDB" id="A0AAW1AZ66"/>
<organism evidence="4 5">
    <name type="scientific">Crotalus adamanteus</name>
    <name type="common">Eastern diamondback rattlesnake</name>
    <dbReference type="NCBI Taxonomy" id="8729"/>
    <lineage>
        <taxon>Eukaryota</taxon>
        <taxon>Metazoa</taxon>
        <taxon>Chordata</taxon>
        <taxon>Craniata</taxon>
        <taxon>Vertebrata</taxon>
        <taxon>Euteleostomi</taxon>
        <taxon>Lepidosauria</taxon>
        <taxon>Squamata</taxon>
        <taxon>Bifurcata</taxon>
        <taxon>Unidentata</taxon>
        <taxon>Episquamata</taxon>
        <taxon>Toxicofera</taxon>
        <taxon>Serpentes</taxon>
        <taxon>Colubroidea</taxon>
        <taxon>Viperidae</taxon>
        <taxon>Crotalinae</taxon>
        <taxon>Crotalus</taxon>
    </lineage>
</organism>
<evidence type="ECO:0000256" key="2">
    <source>
        <dbReference type="SAM" id="MobiDB-lite"/>
    </source>
</evidence>
<reference evidence="4 5" key="1">
    <citation type="journal article" date="2024" name="Proc. Natl. Acad. Sci. U.S.A.">
        <title>The genetic regulatory architecture and epigenomic basis for age-related changes in rattlesnake venom.</title>
        <authorList>
            <person name="Hogan M.P."/>
            <person name="Holding M.L."/>
            <person name="Nystrom G.S."/>
            <person name="Colston T.J."/>
            <person name="Bartlett D.A."/>
            <person name="Mason A.J."/>
            <person name="Ellsworth S.A."/>
            <person name="Rautsaw R.M."/>
            <person name="Lawrence K.C."/>
            <person name="Strickland J.L."/>
            <person name="He B."/>
            <person name="Fraser P."/>
            <person name="Margres M.J."/>
            <person name="Gilbert D.M."/>
            <person name="Gibbs H.L."/>
            <person name="Parkinson C.L."/>
            <person name="Rokyta D.R."/>
        </authorList>
    </citation>
    <scope>NUCLEOTIDE SEQUENCE [LARGE SCALE GENOMIC DNA]</scope>
    <source>
        <strain evidence="4">DRR0105</strain>
    </source>
</reference>
<gene>
    <name evidence="4" type="ORF">NXF25_014601</name>
</gene>
<feature type="compositionally biased region" description="Basic and acidic residues" evidence="2">
    <location>
        <begin position="104"/>
        <end position="114"/>
    </location>
</feature>
<name>A0AAW1AZ66_CROAD</name>
<dbReference type="InterPro" id="IPR026161">
    <property type="entry name" value="FAM178"/>
</dbReference>
<sequence length="597" mass="66038">MRQTPLSKETSKVSLVSQSKMTSFSKELFNTWRDIRWFQIPLSSLRRPKAGLFSFTFQSSLQKYQQLRKTKRLKVGRPFSVLPFPSLSLPFTDPPSFPDALQGDNHRSSRNDRSKVRKRLSAHRNESRDFLRRMQKKLQKHQPSPEVLHPKRFCSAAVSGQQWVTGLGRRPRKKSKKGDPAPPAETPGRGEGSCERSDSKSPLEEDEDIFPPDWSPPSFLFKEEPPSPPSPGPGPLSEPGSSQETPDGPEGLESTKELEQEDAAPPADALGRDEGCRGRSSPRSPLKEDAGMFLPDWPLRQIAFLYNDESPPLSPVPGPSEPRSSQEAADVTEEAGGSPRVEGPSSSPPLHLLLPPSGNSSRSSPSASSEEVLGDPGGFMVDSDEEEEDMDDSSLVPLRDLLHMEESSSSSVDMSMCPSPRPESYLNSLDKLLEEKREQIREDRELERSLGSKLLFSKWSTAGESSEENDASLLDTQRLVLEQFSISAGSIPTVHPGEHIFRPPPYPRSAFVLDTAGLAPQNRLESLLFSSSSSTSQQLAILHSGSLGFIYHGIAKCPLPVLRWLFQLMSLNPDASRDAFQTLWNISTYQNISSAVL</sequence>
<feature type="compositionally biased region" description="Acidic residues" evidence="2">
    <location>
        <begin position="382"/>
        <end position="392"/>
    </location>
</feature>
<comment type="similarity">
    <text evidence="1">Belongs to the FAM178 family.</text>
</comment>
<feature type="compositionally biased region" description="Basic and acidic residues" evidence="2">
    <location>
        <begin position="192"/>
        <end position="203"/>
    </location>
</feature>
<evidence type="ECO:0000259" key="3">
    <source>
        <dbReference type="Pfam" id="PF14816"/>
    </source>
</evidence>
<feature type="domain" description="Coiled-coil SMC6 And NSE5 INteracting (CANIN)" evidence="3">
    <location>
        <begin position="421"/>
        <end position="590"/>
    </location>
</feature>
<protein>
    <recommendedName>
        <fullName evidence="3">Coiled-coil SMC6 And NSE5 INteracting (CANIN) domain-containing protein</fullName>
    </recommendedName>
</protein>
<dbReference type="PANTHER" id="PTHR16046">
    <property type="entry name" value="SMC5-SMC6 COMPLEX LOCALIZATION FACTOR 2"/>
    <property type="match status" value="1"/>
</dbReference>
<feature type="compositionally biased region" description="Low complexity" evidence="2">
    <location>
        <begin position="344"/>
        <end position="369"/>
    </location>
</feature>
<keyword evidence="5" id="KW-1185">Reference proteome</keyword>
<dbReference type="EMBL" id="JAOTOJ010000010">
    <property type="protein sequence ID" value="KAK9395255.1"/>
    <property type="molecule type" value="Genomic_DNA"/>
</dbReference>
<dbReference type="Proteomes" id="UP001474421">
    <property type="component" value="Unassembled WGS sequence"/>
</dbReference>
<dbReference type="PANTHER" id="PTHR16046:SF11">
    <property type="entry name" value="PROTEIN FAM178B"/>
    <property type="match status" value="1"/>
</dbReference>
<dbReference type="Pfam" id="PF14816">
    <property type="entry name" value="CANIN"/>
    <property type="match status" value="1"/>
</dbReference>
<accession>A0AAW1AZ66</accession>
<feature type="region of interest" description="Disordered" evidence="2">
    <location>
        <begin position="93"/>
        <end position="129"/>
    </location>
</feature>
<dbReference type="InterPro" id="IPR044276">
    <property type="entry name" value="CANIN_dom"/>
</dbReference>
<evidence type="ECO:0000313" key="4">
    <source>
        <dbReference type="EMBL" id="KAK9395255.1"/>
    </source>
</evidence>
<evidence type="ECO:0000256" key="1">
    <source>
        <dbReference type="ARBA" id="ARBA00010311"/>
    </source>
</evidence>